<feature type="region of interest" description="Disordered" evidence="1">
    <location>
        <begin position="94"/>
        <end position="128"/>
    </location>
</feature>
<dbReference type="EMBL" id="LT608202">
    <property type="protein sequence ID" value="SCN59774.1"/>
    <property type="molecule type" value="Genomic_DNA"/>
</dbReference>
<feature type="region of interest" description="Disordered" evidence="1">
    <location>
        <begin position="20"/>
        <end position="76"/>
    </location>
</feature>
<feature type="compositionally biased region" description="Polar residues" evidence="1">
    <location>
        <begin position="97"/>
        <end position="109"/>
    </location>
</feature>
<feature type="compositionally biased region" description="Polar residues" evidence="1">
    <location>
        <begin position="67"/>
        <end position="76"/>
    </location>
</feature>
<feature type="compositionally biased region" description="Polar residues" evidence="1">
    <location>
        <begin position="204"/>
        <end position="224"/>
    </location>
</feature>
<reference evidence="2 3" key="1">
    <citation type="submission" date="2016-08" db="EMBL/GenBank/DDBJ databases">
        <authorList>
            <consortium name="Pathogen Informatics"/>
        </authorList>
    </citation>
    <scope>NUCLEOTIDE SEQUENCE [LARGE SCALE GENOMIC DNA]</scope>
    <source>
        <strain evidence="2 3">DK</strain>
    </source>
</reference>
<evidence type="ECO:0000313" key="3">
    <source>
        <dbReference type="Proteomes" id="UP000195879"/>
    </source>
</evidence>
<evidence type="ECO:0000256" key="1">
    <source>
        <dbReference type="SAM" id="MobiDB-lite"/>
    </source>
</evidence>
<dbReference type="OrthoDB" id="378840at2759"/>
<accession>A0A1D3RU85</accession>
<name>A0A1D3RU85_PLACE</name>
<gene>
    <name evidence="2" type="ORF">PCHDK_000171200</name>
</gene>
<organism evidence="2 3">
    <name type="scientific">Plasmodium chabaudi adami</name>
    <dbReference type="NCBI Taxonomy" id="5826"/>
    <lineage>
        <taxon>Eukaryota</taxon>
        <taxon>Sar</taxon>
        <taxon>Alveolata</taxon>
        <taxon>Apicomplexa</taxon>
        <taxon>Aconoidasida</taxon>
        <taxon>Haemosporida</taxon>
        <taxon>Plasmodiidae</taxon>
        <taxon>Plasmodium</taxon>
        <taxon>Plasmodium (Vinckeia)</taxon>
    </lineage>
</organism>
<feature type="region of interest" description="Disordered" evidence="1">
    <location>
        <begin position="204"/>
        <end position="228"/>
    </location>
</feature>
<dbReference type="AlphaFoldDB" id="A0A1D3RU85"/>
<feature type="region of interest" description="Disordered" evidence="1">
    <location>
        <begin position="273"/>
        <end position="300"/>
    </location>
</feature>
<protein>
    <submittedName>
        <fullName evidence="2">Uncharacterized protein</fullName>
    </submittedName>
</protein>
<evidence type="ECO:0000313" key="2">
    <source>
        <dbReference type="EMBL" id="SCN59774.1"/>
    </source>
</evidence>
<dbReference type="Proteomes" id="UP000195879">
    <property type="component" value="Chromosome 8"/>
</dbReference>
<sequence length="597" mass="69926">MSGLNLDFYINKHRKAYEERLRKEQSNQENLKDIETKDDQTIEESKQVDELTDSAKLDETKQDHQNDGPSNPDNQLDQIDADYLYALKLDEALNGPGESSVNPPSDQVVNNINKSNSDEKNKENDVRSPDDFYVECLLDGNDAHSYYMDYNYNNSNENFNLFNNNTTVRQYNTRSRRYNTNGTNNFSNSWREYRDGNGEHNNLFTSSDEDMTAQNGTKNGSKNANDGDLFYITDDNTPLSSTPRQNNIKKKVTIKGGERKNNGDVIYIGESAYNGDRDKTYPTQNRKRKDNEGDDEYSYKNIKINENDRKKKSQKKSIYEIDSEYFDIKQDGNNEEEKNDFNDNLIKKNMNNIDNINNSFEYISSVYNLNEKKYENISEKKPKKSSKRESPDALNSCYDSSSIYSFRTSKNKKTDKNANAGSYYLNETQDISNREYNDNVENGEKNKTCYEQSLNKNINDSNKYKDEYDFHKFANNNLSDHYLTEKDFSYNANENYLDKSIYNEDKDNKLLSNNKNEKNKKYDFYNNNHVDNNTSNVKDNHKNRNYKNNSENCETQFVKDINFDYSFPSNKNDDVLIFNNNTNEHNNNEDIYKYYIS</sequence>
<proteinExistence type="predicted"/>
<feature type="compositionally biased region" description="Basic and acidic residues" evidence="1">
    <location>
        <begin position="20"/>
        <end position="66"/>
    </location>
</feature>
<feature type="compositionally biased region" description="Basic and acidic residues" evidence="1">
    <location>
        <begin position="116"/>
        <end position="128"/>
    </location>
</feature>